<dbReference type="AlphaFoldDB" id="A0AA40J8C7"/>
<comment type="caution">
    <text evidence="3">The sequence shown here is derived from an EMBL/GenBank/DDBJ whole genome shotgun (WGS) entry which is preliminary data.</text>
</comment>
<protein>
    <submittedName>
        <fullName evidence="3">H-NS histone family protein</fullName>
    </submittedName>
</protein>
<sequence length="121" mass="14214">MNNRSDVVDILNVKEVVTNRYLDLMKRHRALQEEIAAVRRHDTREIVTCIVQMMMMYEICLDDISDALPRQQRLGLRRRRTPKYMDPESGRTWSGYGRPPRWMAGRDPAEFLLPAASEQPL</sequence>
<dbReference type="SUPFAM" id="SSF81273">
    <property type="entry name" value="H-NS histone-like proteins"/>
    <property type="match status" value="1"/>
</dbReference>
<dbReference type="KEGG" id="but:X994_841"/>
<organism evidence="3 4">
    <name type="scientific">Burkholderia pseudomallei</name>
    <name type="common">Pseudomonas pseudomallei</name>
    <dbReference type="NCBI Taxonomy" id="28450"/>
    <lineage>
        <taxon>Bacteria</taxon>
        <taxon>Pseudomonadati</taxon>
        <taxon>Pseudomonadota</taxon>
        <taxon>Betaproteobacteria</taxon>
        <taxon>Burkholderiales</taxon>
        <taxon>Burkholderiaceae</taxon>
        <taxon>Burkholderia</taxon>
        <taxon>pseudomallei group</taxon>
    </lineage>
</organism>
<proteinExistence type="predicted"/>
<dbReference type="Pfam" id="PF00816">
    <property type="entry name" value="Histone_HNS"/>
    <property type="match status" value="1"/>
</dbReference>
<dbReference type="Gene3D" id="4.10.430.30">
    <property type="match status" value="1"/>
</dbReference>
<name>A0AA40J8C7_BURPE</name>
<dbReference type="EMBL" id="JQIM01000010">
    <property type="protein sequence ID" value="KGX05757.1"/>
    <property type="molecule type" value="Genomic_DNA"/>
</dbReference>
<dbReference type="GO" id="GO:0003677">
    <property type="term" value="F:DNA binding"/>
    <property type="evidence" value="ECO:0007669"/>
    <property type="project" value="InterPro"/>
</dbReference>
<accession>A0AA40J8C7</accession>
<evidence type="ECO:0000259" key="2">
    <source>
        <dbReference type="Pfam" id="PF00816"/>
    </source>
</evidence>
<gene>
    <name evidence="3" type="ORF">Y036_157</name>
</gene>
<feature type="region of interest" description="Disordered" evidence="1">
    <location>
        <begin position="78"/>
        <end position="99"/>
    </location>
</feature>
<dbReference type="Proteomes" id="UP000030475">
    <property type="component" value="Unassembled WGS sequence"/>
</dbReference>
<feature type="domain" description="DNA-binding protein H-NS-like C-terminal" evidence="2">
    <location>
        <begin position="82"/>
        <end position="112"/>
    </location>
</feature>
<dbReference type="InterPro" id="IPR027444">
    <property type="entry name" value="H-NS_C_dom"/>
</dbReference>
<reference evidence="3 4" key="1">
    <citation type="submission" date="2014-08" db="EMBL/GenBank/DDBJ databases">
        <authorList>
            <person name="Bunnell A."/>
            <person name="Chain P.S."/>
            <person name="Chertkov O."/>
            <person name="Currie B.J."/>
            <person name="Daligault H.E."/>
            <person name="Davenport K.W."/>
            <person name="Davis C."/>
            <person name="Gleasner C.D."/>
            <person name="Johnson S.L."/>
            <person name="Kaestli M."/>
            <person name="Koren S."/>
            <person name="Kunde Y.A."/>
            <person name="Mayo M."/>
            <person name="McMurry K.K."/>
            <person name="Price E.P."/>
            <person name="Reitenga K.G."/>
            <person name="Robison R."/>
            <person name="Rosovitz M.J."/>
            <person name="Sarovich D.S."/>
            <person name="Teshima H."/>
        </authorList>
    </citation>
    <scope>NUCLEOTIDE SEQUENCE [LARGE SCALE GENOMIC DNA]</scope>
    <source>
        <strain evidence="3 4">MSHR44</strain>
    </source>
</reference>
<evidence type="ECO:0000313" key="3">
    <source>
        <dbReference type="EMBL" id="KGX05757.1"/>
    </source>
</evidence>
<evidence type="ECO:0000313" key="4">
    <source>
        <dbReference type="Proteomes" id="UP000030475"/>
    </source>
</evidence>
<evidence type="ECO:0000256" key="1">
    <source>
        <dbReference type="SAM" id="MobiDB-lite"/>
    </source>
</evidence>